<feature type="domain" description="HTH LytTR-type" evidence="5">
    <location>
        <begin position="132"/>
        <end position="201"/>
    </location>
</feature>
<dbReference type="EMBL" id="AGYR01000061">
    <property type="protein sequence ID" value="ENZ08435.1"/>
    <property type="molecule type" value="Genomic_DNA"/>
</dbReference>
<feature type="domain" description="Response regulatory" evidence="4">
    <location>
        <begin position="3"/>
        <end position="122"/>
    </location>
</feature>
<dbReference type="SUPFAM" id="SSF52172">
    <property type="entry name" value="CheY-like"/>
    <property type="match status" value="1"/>
</dbReference>
<reference evidence="6 7" key="1">
    <citation type="submission" date="2013-01" db="EMBL/GenBank/DDBJ databases">
        <title>The Genome Sequence of Clostridium clostridioforme 90A8.</title>
        <authorList>
            <consortium name="The Broad Institute Genome Sequencing Platform"/>
            <person name="Earl A."/>
            <person name="Ward D."/>
            <person name="Feldgarden M."/>
            <person name="Gevers D."/>
            <person name="Courvalin P."/>
            <person name="Lambert T."/>
            <person name="Walker B."/>
            <person name="Young S.K."/>
            <person name="Zeng Q."/>
            <person name="Gargeya S."/>
            <person name="Fitzgerald M."/>
            <person name="Haas B."/>
            <person name="Abouelleil A."/>
            <person name="Alvarado L."/>
            <person name="Arachchi H.M."/>
            <person name="Berlin A.M."/>
            <person name="Chapman S.B."/>
            <person name="Dewar J."/>
            <person name="Goldberg J."/>
            <person name="Griggs A."/>
            <person name="Gujja S."/>
            <person name="Hansen M."/>
            <person name="Howarth C."/>
            <person name="Imamovic A."/>
            <person name="Larimer J."/>
            <person name="McCowan C."/>
            <person name="Murphy C."/>
            <person name="Neiman D."/>
            <person name="Pearson M."/>
            <person name="Priest M."/>
            <person name="Roberts A."/>
            <person name="Saif S."/>
            <person name="Shea T."/>
            <person name="Sisk P."/>
            <person name="Sykes S."/>
            <person name="Wortman J."/>
            <person name="Nusbaum C."/>
            <person name="Birren B."/>
        </authorList>
    </citation>
    <scope>NUCLEOTIDE SEQUENCE [LARGE SCALE GENOMIC DNA]</scope>
    <source>
        <strain evidence="6 7">90A8</strain>
    </source>
</reference>
<feature type="modified residue" description="4-aspartylphosphate" evidence="3">
    <location>
        <position position="56"/>
    </location>
</feature>
<evidence type="ECO:0000313" key="6">
    <source>
        <dbReference type="EMBL" id="ENZ08435.1"/>
    </source>
</evidence>
<dbReference type="PROSITE" id="PS50930">
    <property type="entry name" value="HTH_LYTTR"/>
    <property type="match status" value="1"/>
</dbReference>
<dbReference type="SMART" id="SM00850">
    <property type="entry name" value="LytTR"/>
    <property type="match status" value="1"/>
</dbReference>
<dbReference type="HOGENOM" id="CLU_000445_14_2_9"/>
<evidence type="ECO:0000313" key="7">
    <source>
        <dbReference type="Proteomes" id="UP000013085"/>
    </source>
</evidence>
<dbReference type="SMART" id="SM00448">
    <property type="entry name" value="REC"/>
    <property type="match status" value="1"/>
</dbReference>
<dbReference type="InterPro" id="IPR007492">
    <property type="entry name" value="LytTR_DNA-bd_dom"/>
</dbReference>
<dbReference type="InterPro" id="IPR046947">
    <property type="entry name" value="LytR-like"/>
</dbReference>
<evidence type="ECO:0000256" key="2">
    <source>
        <dbReference type="ARBA" id="ARBA00024867"/>
    </source>
</evidence>
<dbReference type="PROSITE" id="PS50110">
    <property type="entry name" value="RESPONSE_REGULATORY"/>
    <property type="match status" value="1"/>
</dbReference>
<evidence type="ECO:0000259" key="4">
    <source>
        <dbReference type="PROSITE" id="PS50110"/>
    </source>
</evidence>
<dbReference type="GO" id="GO:0000156">
    <property type="term" value="F:phosphorelay response regulator activity"/>
    <property type="evidence" value="ECO:0007669"/>
    <property type="project" value="InterPro"/>
</dbReference>
<organism evidence="6 7">
    <name type="scientific">[Clostridium] clostridioforme 90A8</name>
    <dbReference type="NCBI Taxonomy" id="999408"/>
    <lineage>
        <taxon>Bacteria</taxon>
        <taxon>Bacillati</taxon>
        <taxon>Bacillota</taxon>
        <taxon>Clostridia</taxon>
        <taxon>Lachnospirales</taxon>
        <taxon>Lachnospiraceae</taxon>
        <taxon>Enterocloster</taxon>
    </lineage>
</organism>
<dbReference type="Pfam" id="PF04397">
    <property type="entry name" value="LytTR"/>
    <property type="match status" value="1"/>
</dbReference>
<dbReference type="Gene3D" id="2.40.50.1020">
    <property type="entry name" value="LytTr DNA-binding domain"/>
    <property type="match status" value="1"/>
</dbReference>
<name>A0A0E2H413_9FIRM</name>
<dbReference type="InterPro" id="IPR001789">
    <property type="entry name" value="Sig_transdc_resp-reg_receiver"/>
</dbReference>
<dbReference type="PANTHER" id="PTHR37299">
    <property type="entry name" value="TRANSCRIPTIONAL REGULATOR-RELATED"/>
    <property type="match status" value="1"/>
</dbReference>
<dbReference type="GO" id="GO:0003677">
    <property type="term" value="F:DNA binding"/>
    <property type="evidence" value="ECO:0007669"/>
    <property type="project" value="InterPro"/>
</dbReference>
<dbReference type="RefSeq" id="WP_002587349.1">
    <property type="nucleotide sequence ID" value="NZ_KB850990.1"/>
</dbReference>
<comment type="function">
    <text evidence="2">May play the central regulatory role in sporulation. It may be an element of the effector pathway responsible for the activation of sporulation genes in response to nutritional stress. Spo0A may act in concert with spo0H (a sigma factor) to control the expression of some genes that are critical to the sporulation process.</text>
</comment>
<comment type="caution">
    <text evidence="6">The sequence shown here is derived from an EMBL/GenBank/DDBJ whole genome shotgun (WGS) entry which is preliminary data.</text>
</comment>
<dbReference type="AlphaFoldDB" id="A0A0E2H413"/>
<sequence length="248" mass="29059">MIQIAICDDDFQVCSQLEDYIRRWKEGRRLEVEIFNTGKEFEEALKERHYDLIFLDIVMRDRSGIELGRFIREELGNDASMIVYMSAYGDEYALDLFQFQPFHFLKKPIRPEDFQNVFYKACEKIEGDAGIFEFKSSRTVYRIPLKDILYFEGDNRRVKIVTAGHTYHCYSTLENLFSKINMEQAGFMRLHKSYAVNLRYVATFSVRMVTLFDGSEFTVSAPFKENALRRYEGYISKTGMGPGDKSGE</sequence>
<keyword evidence="3" id="KW-0597">Phosphoprotein</keyword>
<dbReference type="InterPro" id="IPR011006">
    <property type="entry name" value="CheY-like_superfamily"/>
</dbReference>
<dbReference type="Gene3D" id="3.40.50.2300">
    <property type="match status" value="1"/>
</dbReference>
<gene>
    <name evidence="6" type="ORF">HMPREF1090_04949</name>
</gene>
<evidence type="ECO:0000259" key="5">
    <source>
        <dbReference type="PROSITE" id="PS50930"/>
    </source>
</evidence>
<dbReference type="Proteomes" id="UP000013085">
    <property type="component" value="Unassembled WGS sequence"/>
</dbReference>
<dbReference type="PANTHER" id="PTHR37299:SF1">
    <property type="entry name" value="STAGE 0 SPORULATION PROTEIN A HOMOLOG"/>
    <property type="match status" value="1"/>
</dbReference>
<accession>A0A0E2H413</accession>
<dbReference type="PATRIC" id="fig|999408.3.peg.5330"/>
<dbReference type="Pfam" id="PF00072">
    <property type="entry name" value="Response_reg"/>
    <property type="match status" value="1"/>
</dbReference>
<protein>
    <recommendedName>
        <fullName evidence="1">Stage 0 sporulation protein A homolog</fullName>
    </recommendedName>
</protein>
<evidence type="ECO:0000256" key="3">
    <source>
        <dbReference type="PROSITE-ProRule" id="PRU00169"/>
    </source>
</evidence>
<evidence type="ECO:0000256" key="1">
    <source>
        <dbReference type="ARBA" id="ARBA00018672"/>
    </source>
</evidence>
<dbReference type="CDD" id="cd00156">
    <property type="entry name" value="REC"/>
    <property type="match status" value="1"/>
</dbReference>
<proteinExistence type="predicted"/>